<evidence type="ECO:0000313" key="3">
    <source>
        <dbReference type="Proteomes" id="UP001159363"/>
    </source>
</evidence>
<evidence type="ECO:0000256" key="1">
    <source>
        <dbReference type="SAM" id="MobiDB-lite"/>
    </source>
</evidence>
<proteinExistence type="predicted"/>
<gene>
    <name evidence="2" type="ORF">PR048_027213</name>
</gene>
<reference evidence="2 3" key="1">
    <citation type="submission" date="2023-02" db="EMBL/GenBank/DDBJ databases">
        <title>LHISI_Scaffold_Assembly.</title>
        <authorList>
            <person name="Stuart O.P."/>
            <person name="Cleave R."/>
            <person name="Magrath M.J.L."/>
            <person name="Mikheyev A.S."/>
        </authorList>
    </citation>
    <scope>NUCLEOTIDE SEQUENCE [LARGE SCALE GENOMIC DNA]</scope>
    <source>
        <strain evidence="2">Daus_M_001</strain>
        <tissue evidence="2">Leg muscle</tissue>
    </source>
</reference>
<feature type="region of interest" description="Disordered" evidence="1">
    <location>
        <begin position="384"/>
        <end position="411"/>
    </location>
</feature>
<dbReference type="EMBL" id="JARBHB010000012">
    <property type="protein sequence ID" value="KAJ8870912.1"/>
    <property type="molecule type" value="Genomic_DNA"/>
</dbReference>
<sequence>MAAVCPRVRVYRAGSEDGDYKVLTNDIVGNGGVGCDNLMPGDVVVQWSDNFPHPPPPQPGELGFILAAGQPSAVACVGNVAEAAADLCSPDIPPTSPPTTGPFTPHFHTWSAYKDPDQPSLRHSTCTYINVVDMKQVKTQQYGGITRVCESWEEHPVTRISILLAAMYEGYGLRVSIGLLQAGRDVSFKGTPMATLSSYANKYEKKVKLKQILQPLRRSKTQIGECCCGGVVVDYSPPTKANRGSIPCGIAPGFSHLITTPGEAAGPRFFFRSGISRFLRPGIPELLHSHLASPSSALKASMLRAALLSPFHTVRANDKEFGRGEGWVVYTRARLSTRRTGPAGAGLYCLFCLIGTPDNGERIHKRKVNIGATLAELSQSCRVMPESHSPDKHGTTAPTRHLKLTSQLNTR</sequence>
<accession>A0ABQ9GG86</accession>
<name>A0ABQ9GG86_9NEOP</name>
<evidence type="ECO:0000313" key="2">
    <source>
        <dbReference type="EMBL" id="KAJ8870912.1"/>
    </source>
</evidence>
<protein>
    <submittedName>
        <fullName evidence="2">Uncharacterized protein</fullName>
    </submittedName>
</protein>
<comment type="caution">
    <text evidence="2">The sequence shown here is derived from an EMBL/GenBank/DDBJ whole genome shotgun (WGS) entry which is preliminary data.</text>
</comment>
<dbReference type="Proteomes" id="UP001159363">
    <property type="component" value="Chromosome 11"/>
</dbReference>
<keyword evidence="3" id="KW-1185">Reference proteome</keyword>
<organism evidence="2 3">
    <name type="scientific">Dryococelus australis</name>
    <dbReference type="NCBI Taxonomy" id="614101"/>
    <lineage>
        <taxon>Eukaryota</taxon>
        <taxon>Metazoa</taxon>
        <taxon>Ecdysozoa</taxon>
        <taxon>Arthropoda</taxon>
        <taxon>Hexapoda</taxon>
        <taxon>Insecta</taxon>
        <taxon>Pterygota</taxon>
        <taxon>Neoptera</taxon>
        <taxon>Polyneoptera</taxon>
        <taxon>Phasmatodea</taxon>
        <taxon>Verophasmatodea</taxon>
        <taxon>Anareolatae</taxon>
        <taxon>Phasmatidae</taxon>
        <taxon>Eurycanthinae</taxon>
        <taxon>Dryococelus</taxon>
    </lineage>
</organism>